<reference evidence="1" key="1">
    <citation type="journal article" date="2023" name="IScience">
        <title>Live-bearing cockroach genome reveals convergent evolutionary mechanisms linked to viviparity in insects and beyond.</title>
        <authorList>
            <person name="Fouks B."/>
            <person name="Harrison M.C."/>
            <person name="Mikhailova A.A."/>
            <person name="Marchal E."/>
            <person name="English S."/>
            <person name="Carruthers M."/>
            <person name="Jennings E.C."/>
            <person name="Chiamaka E.L."/>
            <person name="Frigard R.A."/>
            <person name="Pippel M."/>
            <person name="Attardo G.M."/>
            <person name="Benoit J.B."/>
            <person name="Bornberg-Bauer E."/>
            <person name="Tobe S.S."/>
        </authorList>
    </citation>
    <scope>NUCLEOTIDE SEQUENCE</scope>
    <source>
        <strain evidence="1">Stay&amp;Tobe</strain>
    </source>
</reference>
<reference evidence="1" key="2">
    <citation type="submission" date="2023-05" db="EMBL/GenBank/DDBJ databases">
        <authorList>
            <person name="Fouks B."/>
        </authorList>
    </citation>
    <scope>NUCLEOTIDE SEQUENCE</scope>
    <source>
        <strain evidence="1">Stay&amp;Tobe</strain>
        <tissue evidence="1">Testes</tissue>
    </source>
</reference>
<dbReference type="AlphaFoldDB" id="A0AAD8EP46"/>
<dbReference type="Proteomes" id="UP001233999">
    <property type="component" value="Unassembled WGS sequence"/>
</dbReference>
<sequence>MGNNSCCELAKDERRMKGNIKMKSNRLRNMFWISVLLSLVTIVAPKEYYQNNQESVLQSVSFLSVNSSSSGVPLFVLKMSVQKYPMCYPNSSKEQIIKLSLAICKQLGYDTLQRYVFKKKYIYIYHDFFPADVTVMNNLPPGKGLLFNTNCSSYQLEQQFCHWRFDGKDICNNYLGVECAECNYEVEITGVKKREIPFPPYVSCFTNSRCQWNIINRHSKYKVIVLDFRKEYFQGSHSKTIHDEDDSGHIEVKWYNSNNKKWTALRTTIKTLDDTSQSPFEFFGRLYQIPLLRIYRKHDRSLQKGPTSWIKQQEYRQRMTFTLRKQKLKLKVFHTNHKMVLISKTGLLEGVRKPVQRQISGNNIQFPRFAKPAPYTLRPFAGVYNPFPYGCSILCNHPADYEAKDVVKRAKDSW</sequence>
<proteinExistence type="predicted"/>
<name>A0AAD8EP46_DIPPU</name>
<comment type="caution">
    <text evidence="1">The sequence shown here is derived from an EMBL/GenBank/DDBJ whole genome shotgun (WGS) entry which is preliminary data.</text>
</comment>
<feature type="non-terminal residue" evidence="1">
    <location>
        <position position="1"/>
    </location>
</feature>
<keyword evidence="2" id="KW-1185">Reference proteome</keyword>
<evidence type="ECO:0000313" key="1">
    <source>
        <dbReference type="EMBL" id="KAJ9596939.1"/>
    </source>
</evidence>
<dbReference type="EMBL" id="JASPKZ010001954">
    <property type="protein sequence ID" value="KAJ9596939.1"/>
    <property type="molecule type" value="Genomic_DNA"/>
</dbReference>
<gene>
    <name evidence="1" type="ORF">L9F63_012064</name>
</gene>
<evidence type="ECO:0000313" key="2">
    <source>
        <dbReference type="Proteomes" id="UP001233999"/>
    </source>
</evidence>
<protein>
    <submittedName>
        <fullName evidence="1">Uncharacterized protein</fullName>
    </submittedName>
</protein>
<organism evidence="1 2">
    <name type="scientific">Diploptera punctata</name>
    <name type="common">Pacific beetle cockroach</name>
    <dbReference type="NCBI Taxonomy" id="6984"/>
    <lineage>
        <taxon>Eukaryota</taxon>
        <taxon>Metazoa</taxon>
        <taxon>Ecdysozoa</taxon>
        <taxon>Arthropoda</taxon>
        <taxon>Hexapoda</taxon>
        <taxon>Insecta</taxon>
        <taxon>Pterygota</taxon>
        <taxon>Neoptera</taxon>
        <taxon>Polyneoptera</taxon>
        <taxon>Dictyoptera</taxon>
        <taxon>Blattodea</taxon>
        <taxon>Blaberoidea</taxon>
        <taxon>Blaberidae</taxon>
        <taxon>Diplopterinae</taxon>
        <taxon>Diploptera</taxon>
    </lineage>
</organism>
<accession>A0AAD8EP46</accession>